<feature type="signal peptide" evidence="6">
    <location>
        <begin position="1"/>
        <end position="21"/>
    </location>
</feature>
<dbReference type="Proteomes" id="UP000199306">
    <property type="component" value="Unassembled WGS sequence"/>
</dbReference>
<evidence type="ECO:0000313" key="9">
    <source>
        <dbReference type="Proteomes" id="UP000199306"/>
    </source>
</evidence>
<dbReference type="SUPFAM" id="SSF49785">
    <property type="entry name" value="Galactose-binding domain-like"/>
    <property type="match status" value="1"/>
</dbReference>
<dbReference type="SUPFAM" id="SSF48726">
    <property type="entry name" value="Immunoglobulin"/>
    <property type="match status" value="1"/>
</dbReference>
<dbReference type="InterPro" id="IPR000209">
    <property type="entry name" value="Peptidase_S8/S53_dom"/>
</dbReference>
<dbReference type="InterPro" id="IPR007110">
    <property type="entry name" value="Ig-like_dom"/>
</dbReference>
<gene>
    <name evidence="8" type="ORF">SAMN04515674_11555</name>
</gene>
<dbReference type="Pfam" id="PF18962">
    <property type="entry name" value="Por_Secre_tail"/>
    <property type="match status" value="1"/>
</dbReference>
<evidence type="ECO:0000256" key="4">
    <source>
        <dbReference type="ARBA" id="ARBA00022825"/>
    </source>
</evidence>
<keyword evidence="4" id="KW-0720">Serine protease</keyword>
<dbReference type="SUPFAM" id="SSF52743">
    <property type="entry name" value="Subtilisin-like"/>
    <property type="match status" value="1"/>
</dbReference>
<keyword evidence="6" id="KW-0732">Signal</keyword>
<evidence type="ECO:0000256" key="3">
    <source>
        <dbReference type="ARBA" id="ARBA00022801"/>
    </source>
</evidence>
<dbReference type="Gene3D" id="3.40.50.200">
    <property type="entry name" value="Peptidase S8/S53 domain"/>
    <property type="match status" value="1"/>
</dbReference>
<dbReference type="STRING" id="1079859.SAMN04515674_11555"/>
<comment type="similarity">
    <text evidence="1 5">Belongs to the peptidase S8 family.</text>
</comment>
<keyword evidence="3" id="KW-0378">Hydrolase</keyword>
<dbReference type="GO" id="GO:0006508">
    <property type="term" value="P:proteolysis"/>
    <property type="evidence" value="ECO:0007669"/>
    <property type="project" value="UniProtKB-KW"/>
</dbReference>
<dbReference type="Gene3D" id="2.60.40.10">
    <property type="entry name" value="Immunoglobulins"/>
    <property type="match status" value="1"/>
</dbReference>
<dbReference type="InterPro" id="IPR051048">
    <property type="entry name" value="Peptidase_S8/S53_subtilisin"/>
</dbReference>
<proteinExistence type="inferred from homology"/>
<dbReference type="PROSITE" id="PS00138">
    <property type="entry name" value="SUBTILASE_SER"/>
    <property type="match status" value="1"/>
</dbReference>
<dbReference type="CDD" id="cd04842">
    <property type="entry name" value="Peptidases_S8_Kp43_protease"/>
    <property type="match status" value="1"/>
</dbReference>
<evidence type="ECO:0000256" key="5">
    <source>
        <dbReference type="PROSITE-ProRule" id="PRU01240"/>
    </source>
</evidence>
<sequence>MNRYCSVLIFLTLFGTISVNAQQLYNSQTQLQLKKVSGDIGKLQDQNYQKALDLAKKLGRPLSGMLKGRSFQLHSISETGELLYISPESNALAAGATKTTSLYNNGSLGLNLNGSSAVLSGRLGEWDEAAVLATHQEFGGRVSQQDGVTTTSLHSSHVAGTLIASGINSQAKGMAFGANLKAWDFANDNAEMATAASNLLISNHSYGFNAGWAYDDVNNRWQWWGNDKISVFEDYKFGFYDSNTQTWDKIAYNAPYYLIVKSAGNNRGETGPGDGQLYYLGTSNDTSRVVRSKNNGYDIISTTGTAKNILTVGAVNPLLQAPGQSSDISISDFSSFGPTDDGRIKPDIVGVGVNIFSTTNTSNTSYGVLSGTSMSSPQVAGSILLLQELYAKQNGNLFMRSATLKGLILHTAFDAGNPGPDYIYGWGLLDVEKAAKVMINDSKAHSLTERVLENGATYTQQVVASGKGPLIATISWTDPEAAITTATAANLNNRTPKLVNDLDIRVSDGTTTFQPWVLNPDKPADNATKGDNIRDNIEQIYIPNAVAGRTYTISINHKGTLKRETTTSGTLGNPIPQNYALVISGIGGTAYCSSTPTEKSGAIQSFSFGNINNTSTAKSDFTDLRASVSIGQKIPLDITLTGNSDKIVKVFIDWNSDGDFDDANENAATSNTISGTGKFSTVITAPAGLVVGNSSLMRVICQENPSNAQFTACGTYAKGETEEYSIIITRPADDVGVTNLTSPENAVFCSGTTQTNISVTLKNFGLNTQTNIPVTVKVSDPNGLVTTVSGTFNDSLVSLAEKSFTLAGTFNPVAGVNYSFEVSTGLLIDQDPTNNTKTFVRSVNNPVPPAALAVICGDGAVVNLTASAASSTPIWYDALKAGNIVATGLSATAPKKAIGEKYYVSVNDFSGNFGPKDKYAFGGGTYYEAFGPSPVFKTEIPLVLESARIYVGTPGKITFTVTRVSDQAIVSSITVDVKATRTTANQTKVSSQLIDDPTDQGVVIPLNLVIPSPGQYMISQECKNGATIYRSNRTLANPSAAVDNIGYPFTLANIVSISESNSSGSVVKSGYYYFYDMKLKSYGCPSPRAEVVITQGAAPTVSISPNGNVKVCDGQSVNLTATSSSTAATYQWLQNGTSISGATNATYQVKTGGSFSVLVKDSGLCSTTSQPVVVTLLSPLQPLVFFSGSLLSTQSGSNPQWFLENTPIPGANQLTYLPIASGNYKVQISDVNGCTAISDPFPVTITATEEEIVKGDLRVFPNPTQNSITVKCDSQSPLKNGLATIYSLSGAPIASQKLVAKNQAYEAEFDVSKLNSGTFVVRIVSENNVKVIPFVKQ</sequence>
<dbReference type="EMBL" id="FOXH01000015">
    <property type="protein sequence ID" value="SFQ32915.1"/>
    <property type="molecule type" value="Genomic_DNA"/>
</dbReference>
<dbReference type="OrthoDB" id="9792152at2"/>
<reference evidence="8 9" key="1">
    <citation type="submission" date="2016-10" db="EMBL/GenBank/DDBJ databases">
        <authorList>
            <person name="de Groot N.N."/>
        </authorList>
    </citation>
    <scope>NUCLEOTIDE SEQUENCE [LARGE SCALE GENOMIC DNA]</scope>
    <source>
        <strain evidence="9">E92,LMG 26720,CCM 7988</strain>
    </source>
</reference>
<dbReference type="RefSeq" id="WP_092019035.1">
    <property type="nucleotide sequence ID" value="NZ_FOXH01000015.1"/>
</dbReference>
<evidence type="ECO:0000259" key="7">
    <source>
        <dbReference type="PROSITE" id="PS50835"/>
    </source>
</evidence>
<dbReference type="Pfam" id="PF00082">
    <property type="entry name" value="Peptidase_S8"/>
    <property type="match status" value="1"/>
</dbReference>
<protein>
    <submittedName>
        <fullName evidence="8">Por secretion system C-terminal sorting domain-containing protein</fullName>
    </submittedName>
</protein>
<keyword evidence="9" id="KW-1185">Reference proteome</keyword>
<dbReference type="Gene3D" id="2.60.120.380">
    <property type="match status" value="1"/>
</dbReference>
<name>A0A1I5XLT4_9BACT</name>
<dbReference type="PROSITE" id="PS50835">
    <property type="entry name" value="IG_LIKE"/>
    <property type="match status" value="1"/>
</dbReference>
<dbReference type="InterPro" id="IPR023828">
    <property type="entry name" value="Peptidase_S8_Ser-AS"/>
</dbReference>
<dbReference type="GO" id="GO:0004252">
    <property type="term" value="F:serine-type endopeptidase activity"/>
    <property type="evidence" value="ECO:0007669"/>
    <property type="project" value="InterPro"/>
</dbReference>
<comment type="caution">
    <text evidence="5">Lacks conserved residue(s) required for the propagation of feature annotation.</text>
</comment>
<evidence type="ECO:0000256" key="1">
    <source>
        <dbReference type="ARBA" id="ARBA00011073"/>
    </source>
</evidence>
<dbReference type="InterPro" id="IPR036179">
    <property type="entry name" value="Ig-like_dom_sf"/>
</dbReference>
<evidence type="ECO:0000313" key="8">
    <source>
        <dbReference type="EMBL" id="SFQ32915.1"/>
    </source>
</evidence>
<feature type="chain" id="PRO_5011791168" evidence="6">
    <location>
        <begin position="22"/>
        <end position="1337"/>
    </location>
</feature>
<dbReference type="InterPro" id="IPR045474">
    <property type="entry name" value="GEVED"/>
</dbReference>
<dbReference type="InterPro" id="IPR036852">
    <property type="entry name" value="Peptidase_S8/S53_dom_sf"/>
</dbReference>
<evidence type="ECO:0000256" key="6">
    <source>
        <dbReference type="SAM" id="SignalP"/>
    </source>
</evidence>
<dbReference type="InterPro" id="IPR013783">
    <property type="entry name" value="Ig-like_fold"/>
</dbReference>
<organism evidence="8 9">
    <name type="scientific">Pseudarcicella hirudinis</name>
    <dbReference type="NCBI Taxonomy" id="1079859"/>
    <lineage>
        <taxon>Bacteria</taxon>
        <taxon>Pseudomonadati</taxon>
        <taxon>Bacteroidota</taxon>
        <taxon>Cytophagia</taxon>
        <taxon>Cytophagales</taxon>
        <taxon>Flectobacillaceae</taxon>
        <taxon>Pseudarcicella</taxon>
    </lineage>
</organism>
<dbReference type="PANTHER" id="PTHR43399:SF4">
    <property type="entry name" value="CELL WALL-ASSOCIATED PROTEASE"/>
    <property type="match status" value="1"/>
</dbReference>
<dbReference type="InterPro" id="IPR026444">
    <property type="entry name" value="Secre_tail"/>
</dbReference>
<evidence type="ECO:0000256" key="2">
    <source>
        <dbReference type="ARBA" id="ARBA00022670"/>
    </source>
</evidence>
<dbReference type="PANTHER" id="PTHR43399">
    <property type="entry name" value="SUBTILISIN-RELATED"/>
    <property type="match status" value="1"/>
</dbReference>
<dbReference type="PROSITE" id="PS51892">
    <property type="entry name" value="SUBTILASE"/>
    <property type="match status" value="1"/>
</dbReference>
<feature type="domain" description="Ig-like" evidence="7">
    <location>
        <begin position="1099"/>
        <end position="1175"/>
    </location>
</feature>
<keyword evidence="2" id="KW-0645">Protease</keyword>
<dbReference type="InterPro" id="IPR034058">
    <property type="entry name" value="TagA/B/C/D_pept_dom"/>
</dbReference>
<dbReference type="Pfam" id="PF20009">
    <property type="entry name" value="GEVED"/>
    <property type="match status" value="1"/>
</dbReference>
<dbReference type="NCBIfam" id="TIGR04183">
    <property type="entry name" value="Por_Secre_tail"/>
    <property type="match status" value="1"/>
</dbReference>
<accession>A0A1I5XLT4</accession>
<dbReference type="InterPro" id="IPR008979">
    <property type="entry name" value="Galactose-bd-like_sf"/>
</dbReference>